<dbReference type="InterPro" id="IPR012337">
    <property type="entry name" value="RNaseH-like_sf"/>
</dbReference>
<dbReference type="AlphaFoldDB" id="A0A9P7Z0X7"/>
<evidence type="ECO:0000256" key="6">
    <source>
        <dbReference type="ARBA" id="ARBA00022759"/>
    </source>
</evidence>
<evidence type="ECO:0000256" key="3">
    <source>
        <dbReference type="ARBA" id="ARBA00012180"/>
    </source>
</evidence>
<dbReference type="GO" id="GO:0003676">
    <property type="term" value="F:nucleic acid binding"/>
    <property type="evidence" value="ECO:0007669"/>
    <property type="project" value="InterPro"/>
</dbReference>
<dbReference type="Pfam" id="PF00075">
    <property type="entry name" value="RNase_H"/>
    <property type="match status" value="1"/>
</dbReference>
<keyword evidence="6" id="KW-0255">Endonuclease</keyword>
<dbReference type="PROSITE" id="PS50879">
    <property type="entry name" value="RNASE_H_1"/>
    <property type="match status" value="1"/>
</dbReference>
<evidence type="ECO:0000259" key="8">
    <source>
        <dbReference type="PROSITE" id="PS50879"/>
    </source>
</evidence>
<feature type="domain" description="RNase H type-1" evidence="8">
    <location>
        <begin position="48"/>
        <end position="248"/>
    </location>
</feature>
<dbReference type="InterPro" id="IPR050092">
    <property type="entry name" value="RNase_H"/>
</dbReference>
<comment type="catalytic activity">
    <reaction evidence="1">
        <text>Endonucleolytic cleavage to 5'-phosphomonoester.</text>
        <dbReference type="EC" id="3.1.26.4"/>
    </reaction>
</comment>
<evidence type="ECO:0000256" key="4">
    <source>
        <dbReference type="ARBA" id="ARBA00022722"/>
    </source>
</evidence>
<dbReference type="SUPFAM" id="SSF53098">
    <property type="entry name" value="Ribonuclease H-like"/>
    <property type="match status" value="1"/>
</dbReference>
<comment type="caution">
    <text evidence="9">The sequence shown here is derived from an EMBL/GenBank/DDBJ whole genome shotgun (WGS) entry which is preliminary data.</text>
</comment>
<evidence type="ECO:0000313" key="9">
    <source>
        <dbReference type="EMBL" id="KAG9243355.1"/>
    </source>
</evidence>
<dbReference type="GO" id="GO:0046872">
    <property type="term" value="F:metal ion binding"/>
    <property type="evidence" value="ECO:0007669"/>
    <property type="project" value="UniProtKB-KW"/>
</dbReference>
<evidence type="ECO:0000313" key="10">
    <source>
        <dbReference type="Proteomes" id="UP000887226"/>
    </source>
</evidence>
<evidence type="ECO:0000256" key="1">
    <source>
        <dbReference type="ARBA" id="ARBA00000077"/>
    </source>
</evidence>
<dbReference type="PANTHER" id="PTHR10642:SF26">
    <property type="entry name" value="RIBONUCLEASE H1"/>
    <property type="match status" value="1"/>
</dbReference>
<dbReference type="EMBL" id="MU253984">
    <property type="protein sequence ID" value="KAG9243355.1"/>
    <property type="molecule type" value="Genomic_DNA"/>
</dbReference>
<dbReference type="Proteomes" id="UP000887226">
    <property type="component" value="Unassembled WGS sequence"/>
</dbReference>
<keyword evidence="4" id="KW-0540">Nuclease</keyword>
<keyword evidence="5" id="KW-0479">Metal-binding</keyword>
<dbReference type="PANTHER" id="PTHR10642">
    <property type="entry name" value="RIBONUCLEASE H1"/>
    <property type="match status" value="1"/>
</dbReference>
<accession>A0A9P7Z0X7</accession>
<dbReference type="Gene3D" id="3.30.420.10">
    <property type="entry name" value="Ribonuclease H-like superfamily/Ribonuclease H"/>
    <property type="match status" value="1"/>
</dbReference>
<sequence length="391" mass="44029">MEGTNDLRVVEHRLFRPSTLLDDHVVEDPTSGLTHPLVQPEDSSSHADINAIVVSIHGACKRNGQPGSKASYALFFGEHSKFNTAGYLPKTFSHKSQNAHLYACQRAIEHIEDVVLEGFNGELKTVIIKTHNQYLVKCFSQYVFEWEQNGYLNANGKPVINRTGVEKVQRLLKESVVEGRAKFQFWLVTKNGNKDVVPLVREVSTIVPKYEVKNHEPWESAFYYFTDIAYTFTPAHNLCDRLGIQLRKSIPAKSPGITPAVRRLVITGEDCPKHFELLFGPRWEYAVAEEWKRIRSDVLNSARSKTTIEKMLDVGAPWYRPRAATAEEVKEGETAEGGVKLEHNVQVKAESSSERPQVDPVPSVRDLEDWVDVLTISGAASDVSDSQVMRE</sequence>
<dbReference type="EC" id="3.1.26.4" evidence="3"/>
<protein>
    <recommendedName>
        <fullName evidence="3">ribonuclease H</fullName>
        <ecNumber evidence="3">3.1.26.4</ecNumber>
    </recommendedName>
</protein>
<reference evidence="9" key="1">
    <citation type="journal article" date="2021" name="IMA Fungus">
        <title>Genomic characterization of three marine fungi, including Emericellopsis atlantica sp. nov. with signatures of a generalist lifestyle and marine biomass degradation.</title>
        <authorList>
            <person name="Hagestad O.C."/>
            <person name="Hou L."/>
            <person name="Andersen J.H."/>
            <person name="Hansen E.H."/>
            <person name="Altermark B."/>
            <person name="Li C."/>
            <person name="Kuhnert E."/>
            <person name="Cox R.J."/>
            <person name="Crous P.W."/>
            <person name="Spatafora J.W."/>
            <person name="Lail K."/>
            <person name="Amirebrahimi M."/>
            <person name="Lipzen A."/>
            <person name="Pangilinan J."/>
            <person name="Andreopoulos W."/>
            <person name="Hayes R.D."/>
            <person name="Ng V."/>
            <person name="Grigoriev I.V."/>
            <person name="Jackson S.A."/>
            <person name="Sutton T.D.S."/>
            <person name="Dobson A.D.W."/>
            <person name="Rama T."/>
        </authorList>
    </citation>
    <scope>NUCLEOTIDE SEQUENCE</scope>
    <source>
        <strain evidence="9">TRa3180A</strain>
    </source>
</reference>
<dbReference type="InterPro" id="IPR002156">
    <property type="entry name" value="RNaseH_domain"/>
</dbReference>
<gene>
    <name evidence="9" type="ORF">BJ878DRAFT_443528</name>
</gene>
<evidence type="ECO:0000256" key="7">
    <source>
        <dbReference type="ARBA" id="ARBA00022801"/>
    </source>
</evidence>
<name>A0A9P7Z0X7_9HELO</name>
<comment type="similarity">
    <text evidence="2">Belongs to the RNase H family.</text>
</comment>
<dbReference type="GO" id="GO:0004523">
    <property type="term" value="F:RNA-DNA hybrid ribonuclease activity"/>
    <property type="evidence" value="ECO:0007669"/>
    <property type="project" value="UniProtKB-EC"/>
</dbReference>
<dbReference type="GO" id="GO:0043137">
    <property type="term" value="P:DNA replication, removal of RNA primer"/>
    <property type="evidence" value="ECO:0007669"/>
    <property type="project" value="TreeGrafter"/>
</dbReference>
<evidence type="ECO:0000256" key="5">
    <source>
        <dbReference type="ARBA" id="ARBA00022723"/>
    </source>
</evidence>
<dbReference type="OrthoDB" id="245563at2759"/>
<proteinExistence type="inferred from homology"/>
<keyword evidence="7" id="KW-0378">Hydrolase</keyword>
<organism evidence="9 10">
    <name type="scientific">Calycina marina</name>
    <dbReference type="NCBI Taxonomy" id="1763456"/>
    <lineage>
        <taxon>Eukaryota</taxon>
        <taxon>Fungi</taxon>
        <taxon>Dikarya</taxon>
        <taxon>Ascomycota</taxon>
        <taxon>Pezizomycotina</taxon>
        <taxon>Leotiomycetes</taxon>
        <taxon>Helotiales</taxon>
        <taxon>Pezizellaceae</taxon>
        <taxon>Calycina</taxon>
    </lineage>
</organism>
<evidence type="ECO:0000256" key="2">
    <source>
        <dbReference type="ARBA" id="ARBA00005300"/>
    </source>
</evidence>
<dbReference type="InterPro" id="IPR036397">
    <property type="entry name" value="RNaseH_sf"/>
</dbReference>
<keyword evidence="10" id="KW-1185">Reference proteome</keyword>